<dbReference type="Pfam" id="PF12654">
    <property type="entry name" value="DUF3786"/>
    <property type="match status" value="1"/>
</dbReference>
<organism evidence="2 3">
    <name type="scientific">Desulfomonile tiedjei (strain ATCC 49306 / DSM 6799 / DCB-1)</name>
    <dbReference type="NCBI Taxonomy" id="706587"/>
    <lineage>
        <taxon>Bacteria</taxon>
        <taxon>Pseudomonadati</taxon>
        <taxon>Thermodesulfobacteriota</taxon>
        <taxon>Desulfomonilia</taxon>
        <taxon>Desulfomonilales</taxon>
        <taxon>Desulfomonilaceae</taxon>
        <taxon>Desulfomonile</taxon>
    </lineage>
</organism>
<dbReference type="AlphaFoldDB" id="I4CEQ3"/>
<dbReference type="STRING" id="706587.Desti_5459"/>
<dbReference type="RefSeq" id="WP_014813143.1">
    <property type="nucleotide sequence ID" value="NC_018025.1"/>
</dbReference>
<gene>
    <name evidence="2" type="ordered locus">Desti_5459</name>
</gene>
<accession>I4CEQ3</accession>
<feature type="domain" description="DUF3786" evidence="1">
    <location>
        <begin position="25"/>
        <end position="199"/>
    </location>
</feature>
<evidence type="ECO:0000259" key="1">
    <source>
        <dbReference type="Pfam" id="PF12654"/>
    </source>
</evidence>
<evidence type="ECO:0000313" key="3">
    <source>
        <dbReference type="Proteomes" id="UP000006055"/>
    </source>
</evidence>
<dbReference type="KEGG" id="dti:Desti_5459"/>
<proteinExistence type="predicted"/>
<dbReference type="OrthoDB" id="5418701at2"/>
<evidence type="ECO:0000313" key="2">
    <source>
        <dbReference type="EMBL" id="AFM28044.1"/>
    </source>
</evidence>
<dbReference type="eggNOG" id="COG1456">
    <property type="taxonomic scope" value="Bacteria"/>
</dbReference>
<dbReference type="EMBL" id="CP003360">
    <property type="protein sequence ID" value="AFM28044.1"/>
    <property type="molecule type" value="Genomic_DNA"/>
</dbReference>
<keyword evidence="3" id="KW-1185">Reference proteome</keyword>
<reference evidence="3" key="1">
    <citation type="submission" date="2012-06" db="EMBL/GenBank/DDBJ databases">
        <title>Complete sequence of chromosome of Desulfomonile tiedjei DSM 6799.</title>
        <authorList>
            <person name="Lucas S."/>
            <person name="Copeland A."/>
            <person name="Lapidus A."/>
            <person name="Glavina del Rio T."/>
            <person name="Dalin E."/>
            <person name="Tice H."/>
            <person name="Bruce D."/>
            <person name="Goodwin L."/>
            <person name="Pitluck S."/>
            <person name="Peters L."/>
            <person name="Ovchinnikova G."/>
            <person name="Zeytun A."/>
            <person name="Lu M."/>
            <person name="Kyrpides N."/>
            <person name="Mavromatis K."/>
            <person name="Ivanova N."/>
            <person name="Brettin T."/>
            <person name="Detter J.C."/>
            <person name="Han C."/>
            <person name="Larimer F."/>
            <person name="Land M."/>
            <person name="Hauser L."/>
            <person name="Markowitz V."/>
            <person name="Cheng J.-F."/>
            <person name="Hugenholtz P."/>
            <person name="Woyke T."/>
            <person name="Wu D."/>
            <person name="Spring S."/>
            <person name="Schroeder M."/>
            <person name="Brambilla E."/>
            <person name="Klenk H.-P."/>
            <person name="Eisen J.A."/>
        </authorList>
    </citation>
    <scope>NUCLEOTIDE SEQUENCE [LARGE SCALE GENOMIC DNA]</scope>
    <source>
        <strain evidence="3">ATCC 49306 / DSM 6799 / DCB-1</strain>
    </source>
</reference>
<name>I4CEQ3_DESTA</name>
<dbReference type="HOGENOM" id="CLU_106581_2_0_7"/>
<protein>
    <recommendedName>
        <fullName evidence="1">DUF3786 domain-containing protein</fullName>
    </recommendedName>
</protein>
<dbReference type="InterPro" id="IPR024264">
    <property type="entry name" value="DUF3786"/>
</dbReference>
<sequence length="205" mass="23411">MKEESESLYFDEIYRDYLDKIARIDLNKVSEGLGIVVIGEDAIMPLFGMEHRVSARGIVNQDGRRPSHSVSVVLCKYLLMCPETEPLDSNLVSYRDFKDSAPFAEGFRANAEANISRAFSGRIGKLEQACQQLMARPVQEDFPGQLKMRLDALPKVPILLLFNDEDEEFPAQCSLLFERRAEKYLDMECLAISGWILAEWLKQRL</sequence>
<dbReference type="Proteomes" id="UP000006055">
    <property type="component" value="Chromosome"/>
</dbReference>